<dbReference type="PROSITE" id="PS51669">
    <property type="entry name" value="4FE4S_MOW_BIS_MGD"/>
    <property type="match status" value="1"/>
</dbReference>
<evidence type="ECO:0000256" key="5">
    <source>
        <dbReference type="ARBA" id="ARBA00022723"/>
    </source>
</evidence>
<dbReference type="SMART" id="SM00926">
    <property type="entry name" value="Molybdop_Fe4S4"/>
    <property type="match status" value="1"/>
</dbReference>
<evidence type="ECO:0000256" key="3">
    <source>
        <dbReference type="ARBA" id="ARBA00010312"/>
    </source>
</evidence>
<reference evidence="10 11" key="1">
    <citation type="submission" date="2018-08" db="EMBL/GenBank/DDBJ databases">
        <title>Form III RuBisCO-mediated autotrophy in Thermodesulfobium bacteria.</title>
        <authorList>
            <person name="Toshchakov S.V."/>
            <person name="Kublanov I.V."/>
            <person name="Frolov E."/>
            <person name="Bonch-Osmolovskaya E.A."/>
            <person name="Tourova T.P."/>
            <person name="Chernych N.A."/>
            <person name="Lebedinsky A.V."/>
        </authorList>
    </citation>
    <scope>NUCLEOTIDE SEQUENCE [LARGE SCALE GENOMIC DNA]</scope>
    <source>
        <strain evidence="10 11">SR</strain>
    </source>
</reference>
<evidence type="ECO:0000259" key="9">
    <source>
        <dbReference type="PROSITE" id="PS51669"/>
    </source>
</evidence>
<dbReference type="Gene3D" id="3.40.50.740">
    <property type="match status" value="1"/>
</dbReference>
<proteinExistence type="inferred from homology"/>
<feature type="domain" description="4Fe-4S Mo/W bis-MGD-type" evidence="9">
    <location>
        <begin position="37"/>
        <end position="93"/>
    </location>
</feature>
<name>A0A3D8P0T6_9THEO</name>
<accession>A0A3D8P0T6</accession>
<dbReference type="Gene3D" id="2.20.25.90">
    <property type="entry name" value="ADC-like domains"/>
    <property type="match status" value="1"/>
</dbReference>
<evidence type="ECO:0000313" key="11">
    <source>
        <dbReference type="Proteomes" id="UP000256329"/>
    </source>
</evidence>
<dbReference type="SUPFAM" id="SSF53706">
    <property type="entry name" value="Formate dehydrogenase/DMSO reductase, domains 1-3"/>
    <property type="match status" value="2"/>
</dbReference>
<dbReference type="PANTHER" id="PTHR43598">
    <property type="entry name" value="TUNGSTEN-CONTAINING FORMYLMETHANOFURAN DEHYDROGENASE 2 SUBUNIT B"/>
    <property type="match status" value="1"/>
</dbReference>
<comment type="subcellular location">
    <subcellularLocation>
        <location evidence="2">Cell envelope</location>
    </subcellularLocation>
</comment>
<dbReference type="InterPro" id="IPR006963">
    <property type="entry name" value="Mopterin_OxRdtase_4Fe-4S_dom"/>
</dbReference>
<gene>
    <name evidence="10" type="ORF">DXX99_10730</name>
</gene>
<protein>
    <recommendedName>
        <fullName evidence="9">4Fe-4S Mo/W bis-MGD-type domain-containing protein</fullName>
    </recommendedName>
</protein>
<evidence type="ECO:0000256" key="6">
    <source>
        <dbReference type="ARBA" id="ARBA00023002"/>
    </source>
</evidence>
<organism evidence="10 11">
    <name type="scientific">Ammonifex thiophilus</name>
    <dbReference type="NCBI Taxonomy" id="444093"/>
    <lineage>
        <taxon>Bacteria</taxon>
        <taxon>Bacillati</taxon>
        <taxon>Bacillota</taxon>
        <taxon>Clostridia</taxon>
        <taxon>Thermoanaerobacterales</taxon>
        <taxon>Thermoanaerobacteraceae</taxon>
        <taxon>Ammonifex</taxon>
    </lineage>
</organism>
<sequence>MKKVSRRDFLRSLGGLLSGILWAEEEEESREEELAERKEYPALCPFCARGCGLIFTVCQEKILSFEGDPDHPANVGRVCEEGLERLRSYLGAQNWSPSLLYCGPGAEEWEAREWTQVCWEVASRLKERGPVAFFWRQELFSNEESFLLAQVLKKLGAVGRREGFDLSWVGWFPPNTDRAHVFEQRRVLIWGGDLLPDEPEEGVEWLVLGDWFLSELHLETLRAKARRSFPRAEIYLIPLASPWSREGSWISSGRWVQWVEKAVPPRENERVPLWFWERLWREMGWEEREFSAQALAEEVSRADTPLKGYWEGGLLRRRLKGEEWGFPLLAK</sequence>
<dbReference type="Proteomes" id="UP000256329">
    <property type="component" value="Unassembled WGS sequence"/>
</dbReference>
<evidence type="ECO:0000256" key="8">
    <source>
        <dbReference type="ARBA" id="ARBA00023014"/>
    </source>
</evidence>
<dbReference type="AlphaFoldDB" id="A0A3D8P0T6"/>
<evidence type="ECO:0000313" key="10">
    <source>
        <dbReference type="EMBL" id="RDV80504.1"/>
    </source>
</evidence>
<keyword evidence="6" id="KW-0560">Oxidoreductase</keyword>
<comment type="cofactor">
    <cofactor evidence="1">
        <name>[4Fe-4S] cluster</name>
        <dbReference type="ChEBI" id="CHEBI:49883"/>
    </cofactor>
</comment>
<keyword evidence="8" id="KW-0411">Iron-sulfur</keyword>
<keyword evidence="11" id="KW-1185">Reference proteome</keyword>
<dbReference type="GO" id="GO:0016491">
    <property type="term" value="F:oxidoreductase activity"/>
    <property type="evidence" value="ECO:0007669"/>
    <property type="project" value="UniProtKB-KW"/>
</dbReference>
<dbReference type="GO" id="GO:0030313">
    <property type="term" value="C:cell envelope"/>
    <property type="evidence" value="ECO:0007669"/>
    <property type="project" value="UniProtKB-SubCell"/>
</dbReference>
<dbReference type="OrthoDB" id="219031at2"/>
<evidence type="ECO:0000256" key="7">
    <source>
        <dbReference type="ARBA" id="ARBA00023004"/>
    </source>
</evidence>
<keyword evidence="7" id="KW-0408">Iron</keyword>
<keyword evidence="5" id="KW-0479">Metal-binding</keyword>
<dbReference type="RefSeq" id="WP_115793470.1">
    <property type="nucleotide sequence ID" value="NZ_QSLN01000035.1"/>
</dbReference>
<comment type="similarity">
    <text evidence="3">Belongs to the prokaryotic molybdopterin-containing oxidoreductase family.</text>
</comment>
<dbReference type="GO" id="GO:0046872">
    <property type="term" value="F:metal ion binding"/>
    <property type="evidence" value="ECO:0007669"/>
    <property type="project" value="UniProtKB-KW"/>
</dbReference>
<dbReference type="EMBL" id="QSLN01000035">
    <property type="protein sequence ID" value="RDV80504.1"/>
    <property type="molecule type" value="Genomic_DNA"/>
</dbReference>
<keyword evidence="4" id="KW-0004">4Fe-4S</keyword>
<dbReference type="Pfam" id="PF04879">
    <property type="entry name" value="Molybdop_Fe4S4"/>
    <property type="match status" value="1"/>
</dbReference>
<evidence type="ECO:0000256" key="1">
    <source>
        <dbReference type="ARBA" id="ARBA00001966"/>
    </source>
</evidence>
<evidence type="ECO:0000256" key="4">
    <source>
        <dbReference type="ARBA" id="ARBA00022485"/>
    </source>
</evidence>
<dbReference type="PANTHER" id="PTHR43598:SF5">
    <property type="entry name" value="DMSO REDUCTASE CHAIN A"/>
    <property type="match status" value="1"/>
</dbReference>
<evidence type="ECO:0000256" key="2">
    <source>
        <dbReference type="ARBA" id="ARBA00004196"/>
    </source>
</evidence>
<dbReference type="GO" id="GO:0051539">
    <property type="term" value="F:4 iron, 4 sulfur cluster binding"/>
    <property type="evidence" value="ECO:0007669"/>
    <property type="project" value="UniProtKB-KW"/>
</dbReference>
<comment type="caution">
    <text evidence="10">The sequence shown here is derived from an EMBL/GenBank/DDBJ whole genome shotgun (WGS) entry which is preliminary data.</text>
</comment>